<dbReference type="InterPro" id="IPR013154">
    <property type="entry name" value="ADH-like_N"/>
</dbReference>
<dbReference type="SUPFAM" id="SSF50129">
    <property type="entry name" value="GroES-like"/>
    <property type="match status" value="1"/>
</dbReference>
<evidence type="ECO:0000313" key="2">
    <source>
        <dbReference type="EMBL" id="RML45648.1"/>
    </source>
</evidence>
<dbReference type="Gene3D" id="3.90.180.10">
    <property type="entry name" value="Medium-chain alcohol dehydrogenases, catalytic domain"/>
    <property type="match status" value="1"/>
</dbReference>
<evidence type="ECO:0000259" key="1">
    <source>
        <dbReference type="SMART" id="SM00829"/>
    </source>
</evidence>
<dbReference type="GO" id="GO:0016491">
    <property type="term" value="F:oxidoreductase activity"/>
    <property type="evidence" value="ECO:0007669"/>
    <property type="project" value="InterPro"/>
</dbReference>
<dbReference type="InterPro" id="IPR020843">
    <property type="entry name" value="ER"/>
</dbReference>
<sequence>MDRRLTMSNTTIYVQAGGGYDQVSVGESEVLAPKSGEITVRLHANSLNYHDFAVVTGMWAPTEKRIPMADGAGVVTAVGEGVSEFKVGDSVVSTFFPEWISGEPLVEGFVTVPGDGVDGYAREQVTARATSFTHAPLGYSHAEASTLTTAGLTAWRALMVDDSLKAGDTVLVQGTGGVSIFALQFAKMVGATVIATSSSDEKLERLQAMGADHLINYRKDSNWGETARKLTGGRGVDHIIDVGGPSTLQHSMNAARVAGHISVIGILSGVAGQLEFVPALVKQLRMQGVLVGSRTQQQDMIRAIDANGMRPVMDRSFPMTDIVQAFKYQETNQHFGKICLDI</sequence>
<dbReference type="SMART" id="SM00829">
    <property type="entry name" value="PKS_ER"/>
    <property type="match status" value="1"/>
</dbReference>
<dbReference type="InterPro" id="IPR052711">
    <property type="entry name" value="Zinc_ADH-like"/>
</dbReference>
<dbReference type="InterPro" id="IPR036291">
    <property type="entry name" value="NAD(P)-bd_dom_sf"/>
</dbReference>
<dbReference type="Pfam" id="PF00107">
    <property type="entry name" value="ADH_zinc_N"/>
    <property type="match status" value="1"/>
</dbReference>
<gene>
    <name evidence="2" type="ORF">ALQ95_04583</name>
</gene>
<reference evidence="2 3" key="1">
    <citation type="submission" date="2018-08" db="EMBL/GenBank/DDBJ databases">
        <title>Recombination of ecologically and evolutionarily significant loci maintains genetic cohesion in the Pseudomonas syringae species complex.</title>
        <authorList>
            <person name="Dillon M."/>
            <person name="Thakur S."/>
            <person name="Almeida R.N.D."/>
            <person name="Weir B.S."/>
            <person name="Guttman D.S."/>
        </authorList>
    </citation>
    <scope>NUCLEOTIDE SEQUENCE [LARGE SCALE GENOMIC DNA]</scope>
    <source>
        <strain evidence="2 3">ICMP 3883</strain>
    </source>
</reference>
<dbReference type="AlphaFoldDB" id="A0A3M2W541"/>
<dbReference type="Gene3D" id="3.40.50.720">
    <property type="entry name" value="NAD(P)-binding Rossmann-like Domain"/>
    <property type="match status" value="1"/>
</dbReference>
<dbReference type="CDD" id="cd08276">
    <property type="entry name" value="MDR7"/>
    <property type="match status" value="1"/>
</dbReference>
<accession>A0A3M2W541</accession>
<proteinExistence type="predicted"/>
<dbReference type="PANTHER" id="PTHR45033:SF2">
    <property type="entry name" value="ZINC-TYPE ALCOHOL DEHYDROGENASE-LIKE PROTEIN C1773.06C"/>
    <property type="match status" value="1"/>
</dbReference>
<feature type="domain" description="Enoyl reductase (ER)" evidence="1">
    <location>
        <begin position="18"/>
        <end position="340"/>
    </location>
</feature>
<dbReference type="Proteomes" id="UP000280292">
    <property type="component" value="Unassembled WGS sequence"/>
</dbReference>
<dbReference type="Pfam" id="PF08240">
    <property type="entry name" value="ADH_N"/>
    <property type="match status" value="1"/>
</dbReference>
<comment type="caution">
    <text evidence="2">The sequence shown here is derived from an EMBL/GenBank/DDBJ whole genome shotgun (WGS) entry which is preliminary data.</text>
</comment>
<name>A0A3M2W541_PSESI</name>
<dbReference type="InterPro" id="IPR011032">
    <property type="entry name" value="GroES-like_sf"/>
</dbReference>
<dbReference type="InterPro" id="IPR013149">
    <property type="entry name" value="ADH-like_C"/>
</dbReference>
<dbReference type="EMBL" id="RBNR01000098">
    <property type="protein sequence ID" value="RML45648.1"/>
    <property type="molecule type" value="Genomic_DNA"/>
</dbReference>
<dbReference type="PANTHER" id="PTHR45033">
    <property type="match status" value="1"/>
</dbReference>
<dbReference type="SUPFAM" id="SSF51735">
    <property type="entry name" value="NAD(P)-binding Rossmann-fold domains"/>
    <property type="match status" value="1"/>
</dbReference>
<protein>
    <submittedName>
        <fullName evidence="2">Oxidoreductase zinc-binding protein</fullName>
    </submittedName>
</protein>
<evidence type="ECO:0000313" key="3">
    <source>
        <dbReference type="Proteomes" id="UP000280292"/>
    </source>
</evidence>
<organism evidence="2 3">
    <name type="scientific">Pseudomonas syringae pv. ribicola</name>
    <dbReference type="NCBI Taxonomy" id="55398"/>
    <lineage>
        <taxon>Bacteria</taxon>
        <taxon>Pseudomonadati</taxon>
        <taxon>Pseudomonadota</taxon>
        <taxon>Gammaproteobacteria</taxon>
        <taxon>Pseudomonadales</taxon>
        <taxon>Pseudomonadaceae</taxon>
        <taxon>Pseudomonas</taxon>
    </lineage>
</organism>